<accession>A0A645HTZ0</accession>
<dbReference type="EMBL" id="VSSQ01099313">
    <property type="protein sequence ID" value="MPN41942.1"/>
    <property type="molecule type" value="Genomic_DNA"/>
</dbReference>
<evidence type="ECO:0000313" key="1">
    <source>
        <dbReference type="EMBL" id="MPN41942.1"/>
    </source>
</evidence>
<name>A0A645HTZ0_9ZZZZ</name>
<comment type="caution">
    <text evidence="1">The sequence shown here is derived from an EMBL/GenBank/DDBJ whole genome shotgun (WGS) entry which is preliminary data.</text>
</comment>
<organism evidence="1">
    <name type="scientific">bioreactor metagenome</name>
    <dbReference type="NCBI Taxonomy" id="1076179"/>
    <lineage>
        <taxon>unclassified sequences</taxon>
        <taxon>metagenomes</taxon>
        <taxon>ecological metagenomes</taxon>
    </lineage>
</organism>
<reference evidence="1" key="1">
    <citation type="submission" date="2019-08" db="EMBL/GenBank/DDBJ databases">
        <authorList>
            <person name="Kucharzyk K."/>
            <person name="Murdoch R.W."/>
            <person name="Higgins S."/>
            <person name="Loffler F."/>
        </authorList>
    </citation>
    <scope>NUCLEOTIDE SEQUENCE</scope>
</reference>
<sequence>MKIIEIYRRQLKRFSKYVFAYRFSVFDKNRTYYYLFHATDHKDGCTLMKSCFASQNYGKVEYLGNRTGAVTLFDLNEVRTIEVQQFLQSRYARKTISFNGIVEEIIDDTYYLEKDIRAAIRELRKNALVTITPITSARNGISGEDRITFFEDTK</sequence>
<dbReference type="AlphaFoldDB" id="A0A645HTZ0"/>
<proteinExistence type="predicted"/>
<gene>
    <name evidence="1" type="ORF">SDC9_189497</name>
</gene>
<protein>
    <submittedName>
        <fullName evidence="1">Uncharacterized protein</fullName>
    </submittedName>
</protein>